<protein>
    <submittedName>
        <fullName evidence="7">NusB/RsmB/TIM44</fullName>
    </submittedName>
</protein>
<feature type="binding site" evidence="5">
    <location>
        <position position="431"/>
    </location>
    <ligand>
        <name>S-adenosyl-L-methionine</name>
        <dbReference type="ChEBI" id="CHEBI:59789"/>
    </ligand>
</feature>
<evidence type="ECO:0000256" key="4">
    <source>
        <dbReference type="ARBA" id="ARBA00022884"/>
    </source>
</evidence>
<dbReference type="PANTHER" id="PTHR22807:SF53">
    <property type="entry name" value="RIBOSOMAL RNA SMALL SUBUNIT METHYLTRANSFERASE B-RELATED"/>
    <property type="match status" value="1"/>
</dbReference>
<dbReference type="GO" id="GO:0008173">
    <property type="term" value="F:RNA methyltransferase activity"/>
    <property type="evidence" value="ECO:0007669"/>
    <property type="project" value="InterPro"/>
</dbReference>
<proteinExistence type="inferred from homology"/>
<sequence length="531" mass="57189">MSKATKPGGLQLRGLPLNGRNAALRALLLVDQGMSAQQALAAVLDGPVARQEGASLSGQDKALCTELVYGCLRAEIRLRFILSFVLSKPQGLPPAMLTVLALAVYGLLFQDKVPAHAVIHEAVEQVRRLFGQGLARVANGALRSLQRMGQAPLELAFYDTKPGGKKRLAHGADSDGFFGQCVFYSVPLWIGTLWRDAYGEQAALALMRRAFERPYSALRINPAHPQANQLYAALAAGEEPLAAHGQSLPDAPQPCSPQATGDGALQVQMALGQSHFFQQHPVNANELLIQPSAPSASDIAAGKAVAVRIGRWGLAFAPGQMPRAVLGHELRHWQALGALSWQSAGSQTALLELGLDKWREPVWDACAGHGGKSMALMEWGVPVGLCTDRSVQRLQGLSGQCAALNLPLPVCCLADAARPPVRVWQGHILVDAPCSGLGVLARRPDIRRREPQHLAELEGLQRAILGTLADYLQQGRELAYITCTLNPAENEQAVACVLKSHNNLRLVRQWQTSHEHGWLEGMYGAVLRNKG</sequence>
<dbReference type="InterPro" id="IPR035926">
    <property type="entry name" value="NusB-like_sf"/>
</dbReference>
<dbReference type="EMBL" id="FMJC01000002">
    <property type="protein sequence ID" value="SCM72789.1"/>
    <property type="molecule type" value="Genomic_DNA"/>
</dbReference>
<dbReference type="SUPFAM" id="SSF48013">
    <property type="entry name" value="NusB-like"/>
    <property type="match status" value="1"/>
</dbReference>
<dbReference type="InterPro" id="IPR049560">
    <property type="entry name" value="MeTrfase_RsmB-F_NOP2_cat"/>
</dbReference>
<dbReference type="AlphaFoldDB" id="A0A212L616"/>
<dbReference type="GO" id="GO:0003723">
    <property type="term" value="F:RNA binding"/>
    <property type="evidence" value="ECO:0007669"/>
    <property type="project" value="UniProtKB-UniRule"/>
</dbReference>
<reference evidence="7" key="1">
    <citation type="submission" date="2016-08" db="EMBL/GenBank/DDBJ databases">
        <authorList>
            <person name="Seilhamer J.J."/>
        </authorList>
    </citation>
    <scope>NUCLEOTIDE SEQUENCE</scope>
    <source>
        <strain evidence="7">86-1</strain>
    </source>
</reference>
<dbReference type="PANTHER" id="PTHR22807">
    <property type="entry name" value="NOP2 YEAST -RELATED NOL1/NOP2/FMU SUN DOMAIN-CONTAINING"/>
    <property type="match status" value="1"/>
</dbReference>
<dbReference type="SUPFAM" id="SSF53335">
    <property type="entry name" value="S-adenosyl-L-methionine-dependent methyltransferases"/>
    <property type="match status" value="1"/>
</dbReference>
<feature type="binding site" evidence="5">
    <location>
        <position position="415"/>
    </location>
    <ligand>
        <name>S-adenosyl-L-methionine</name>
        <dbReference type="ChEBI" id="CHEBI:59789"/>
    </ligand>
</feature>
<dbReference type="InterPro" id="IPR029063">
    <property type="entry name" value="SAM-dependent_MTases_sf"/>
</dbReference>
<dbReference type="GO" id="GO:0006355">
    <property type="term" value="P:regulation of DNA-templated transcription"/>
    <property type="evidence" value="ECO:0007669"/>
    <property type="project" value="InterPro"/>
</dbReference>
<dbReference type="PROSITE" id="PS51686">
    <property type="entry name" value="SAM_MT_RSMB_NOP"/>
    <property type="match status" value="1"/>
</dbReference>
<evidence type="ECO:0000313" key="7">
    <source>
        <dbReference type="EMBL" id="SCM72789.1"/>
    </source>
</evidence>
<evidence type="ECO:0000256" key="1">
    <source>
        <dbReference type="ARBA" id="ARBA00022603"/>
    </source>
</evidence>
<evidence type="ECO:0000256" key="2">
    <source>
        <dbReference type="ARBA" id="ARBA00022679"/>
    </source>
</evidence>
<keyword evidence="4 5" id="KW-0694">RNA-binding</keyword>
<keyword evidence="2 5" id="KW-0808">Transferase</keyword>
<dbReference type="InterPro" id="IPR023267">
    <property type="entry name" value="RCMT"/>
</dbReference>
<name>A0A212L616_9BACT</name>
<dbReference type="Pfam" id="PF01029">
    <property type="entry name" value="NusB"/>
    <property type="match status" value="1"/>
</dbReference>
<accession>A0A212L616</accession>
<dbReference type="Pfam" id="PF01189">
    <property type="entry name" value="Methyltr_RsmB-F"/>
    <property type="match status" value="1"/>
</dbReference>
<keyword evidence="1 5" id="KW-0489">Methyltransferase</keyword>
<keyword evidence="3 5" id="KW-0949">S-adenosyl-L-methionine</keyword>
<dbReference type="GO" id="GO:0001510">
    <property type="term" value="P:RNA methylation"/>
    <property type="evidence" value="ECO:0007669"/>
    <property type="project" value="InterPro"/>
</dbReference>
<comment type="caution">
    <text evidence="5">Lacks conserved residue(s) required for the propagation of feature annotation.</text>
</comment>
<organism evidence="7">
    <name type="scientific">uncultured Desulfovibrio sp</name>
    <dbReference type="NCBI Taxonomy" id="167968"/>
    <lineage>
        <taxon>Bacteria</taxon>
        <taxon>Pseudomonadati</taxon>
        <taxon>Thermodesulfobacteriota</taxon>
        <taxon>Desulfovibrionia</taxon>
        <taxon>Desulfovibrionales</taxon>
        <taxon>Desulfovibrionaceae</taxon>
        <taxon>Desulfovibrio</taxon>
        <taxon>environmental samples</taxon>
    </lineage>
</organism>
<feature type="binding site" evidence="5">
    <location>
        <position position="388"/>
    </location>
    <ligand>
        <name>S-adenosyl-L-methionine</name>
        <dbReference type="ChEBI" id="CHEBI:59789"/>
    </ligand>
</feature>
<feature type="active site" description="Nucleophile" evidence="5">
    <location>
        <position position="483"/>
    </location>
</feature>
<gene>
    <name evidence="7" type="ORF">KL86DES1_20839</name>
</gene>
<evidence type="ECO:0000256" key="3">
    <source>
        <dbReference type="ARBA" id="ARBA00022691"/>
    </source>
</evidence>
<dbReference type="InterPro" id="IPR001678">
    <property type="entry name" value="MeTrfase_RsmB-F_NOP2_dom"/>
</dbReference>
<evidence type="ECO:0000259" key="6">
    <source>
        <dbReference type="PROSITE" id="PS51686"/>
    </source>
</evidence>
<dbReference type="InterPro" id="IPR006027">
    <property type="entry name" value="NusB_RsmB_TIM44"/>
</dbReference>
<evidence type="ECO:0000256" key="5">
    <source>
        <dbReference type="PROSITE-ProRule" id="PRU01023"/>
    </source>
</evidence>
<dbReference type="Gene3D" id="1.10.940.10">
    <property type="entry name" value="NusB-like"/>
    <property type="match status" value="1"/>
</dbReference>
<dbReference type="RefSeq" id="WP_179980376.1">
    <property type="nucleotide sequence ID" value="NZ_LT608333.1"/>
</dbReference>
<dbReference type="Gene3D" id="3.40.50.150">
    <property type="entry name" value="Vaccinia Virus protein VP39"/>
    <property type="match status" value="1"/>
</dbReference>
<comment type="similarity">
    <text evidence="5">Belongs to the class I-like SAM-binding methyltransferase superfamily. RsmB/NOP family.</text>
</comment>
<feature type="domain" description="SAM-dependent MTase RsmB/NOP-type" evidence="6">
    <location>
        <begin position="263"/>
        <end position="531"/>
    </location>
</feature>
<dbReference type="PRINTS" id="PR02008">
    <property type="entry name" value="RCMTFAMILY"/>
</dbReference>